<dbReference type="STRING" id="1413211.U473_05060"/>
<dbReference type="InterPro" id="IPR020904">
    <property type="entry name" value="Sc_DH/Rdtase_CS"/>
</dbReference>
<protein>
    <recommendedName>
        <fullName evidence="6">3-ketoacyl-ACP reductase</fullName>
    </recommendedName>
</protein>
<name>A0A135L3K0_9BACI</name>
<dbReference type="CDD" id="cd05233">
    <property type="entry name" value="SDR_c"/>
    <property type="match status" value="1"/>
</dbReference>
<dbReference type="InterPro" id="IPR036291">
    <property type="entry name" value="NAD(P)-bd_dom_sf"/>
</dbReference>
<dbReference type="RefSeq" id="WP_068723969.1">
    <property type="nucleotide sequence ID" value="NZ_LSKU01000001.1"/>
</dbReference>
<dbReference type="PANTHER" id="PTHR42879:SF2">
    <property type="entry name" value="3-OXOACYL-[ACYL-CARRIER-PROTEIN] REDUCTASE FABG"/>
    <property type="match status" value="1"/>
</dbReference>
<dbReference type="EMBL" id="LSKU01000001">
    <property type="protein sequence ID" value="KXG43449.1"/>
    <property type="molecule type" value="Genomic_DNA"/>
</dbReference>
<keyword evidence="2" id="KW-0560">Oxidoreductase</keyword>
<dbReference type="AlphaFoldDB" id="A0A135L3K0"/>
<dbReference type="SUPFAM" id="SSF51735">
    <property type="entry name" value="NAD(P)-binding Rossmann-fold domains"/>
    <property type="match status" value="1"/>
</dbReference>
<evidence type="ECO:0008006" key="6">
    <source>
        <dbReference type="Google" id="ProtNLM"/>
    </source>
</evidence>
<dbReference type="PRINTS" id="PR00081">
    <property type="entry name" value="GDHRDH"/>
</dbReference>
<sequence>MKNIALVTGASGTIGSAIAKHLLLNNIEVIMQYHQHLDRIKEIEQQFINHQVRLWTIQADLSTIEGINNLFLHIARLGLHPSILINAAGISHYGLIQDVSFKEWQKVIHSHVLSAYFCSQKVIPEMIKNKYGRIVNISSIWGEKGAANEVLYSMAKGAINTFTKALAKELAPSGITVNAIAPGIVMSDMMANFSQLELEEMKKEIPLQRFASPSEIAEWVYHFLDSNSAYVTGQIIHIDGGWN</sequence>
<evidence type="ECO:0000256" key="1">
    <source>
        <dbReference type="ARBA" id="ARBA00006484"/>
    </source>
</evidence>
<dbReference type="PROSITE" id="PS00061">
    <property type="entry name" value="ADH_SHORT"/>
    <property type="match status" value="1"/>
</dbReference>
<comment type="similarity">
    <text evidence="1 3">Belongs to the short-chain dehydrogenases/reductases (SDR) family.</text>
</comment>
<dbReference type="InterPro" id="IPR002347">
    <property type="entry name" value="SDR_fam"/>
</dbReference>
<organism evidence="4 5">
    <name type="scientific">Tepidibacillus decaturensis</name>
    <dbReference type="NCBI Taxonomy" id="1413211"/>
    <lineage>
        <taxon>Bacteria</taxon>
        <taxon>Bacillati</taxon>
        <taxon>Bacillota</taxon>
        <taxon>Bacilli</taxon>
        <taxon>Bacillales</taxon>
        <taxon>Bacillaceae</taxon>
        <taxon>Tepidibacillus</taxon>
    </lineage>
</organism>
<dbReference type="Gene3D" id="3.40.50.720">
    <property type="entry name" value="NAD(P)-binding Rossmann-like Domain"/>
    <property type="match status" value="1"/>
</dbReference>
<gene>
    <name evidence="4" type="ORF">U473_05060</name>
</gene>
<dbReference type="PANTHER" id="PTHR42879">
    <property type="entry name" value="3-OXOACYL-(ACYL-CARRIER-PROTEIN) REDUCTASE"/>
    <property type="match status" value="1"/>
</dbReference>
<evidence type="ECO:0000313" key="4">
    <source>
        <dbReference type="EMBL" id="KXG43449.1"/>
    </source>
</evidence>
<dbReference type="OrthoDB" id="9803333at2"/>
<dbReference type="PRINTS" id="PR00080">
    <property type="entry name" value="SDRFAMILY"/>
</dbReference>
<dbReference type="FunFam" id="3.40.50.720:FF:000173">
    <property type="entry name" value="3-oxoacyl-[acyl-carrier protein] reductase"/>
    <property type="match status" value="1"/>
</dbReference>
<proteinExistence type="inferred from homology"/>
<dbReference type="Pfam" id="PF00106">
    <property type="entry name" value="adh_short"/>
    <property type="match status" value="1"/>
</dbReference>
<evidence type="ECO:0000256" key="2">
    <source>
        <dbReference type="ARBA" id="ARBA00023002"/>
    </source>
</evidence>
<accession>A0A135L3K0</accession>
<dbReference type="Proteomes" id="UP000070352">
    <property type="component" value="Unassembled WGS sequence"/>
</dbReference>
<evidence type="ECO:0000256" key="3">
    <source>
        <dbReference type="RuleBase" id="RU000363"/>
    </source>
</evidence>
<reference evidence="4 5" key="1">
    <citation type="submission" date="2016-02" db="EMBL/GenBank/DDBJ databases">
        <title>Draft Genome for Tepidibacillus decaturensis nov. sp. Strain Z9, an Anaerobic, Moderately Thermophilic and Heterotrophic Bacterium from Deep Subsurface of the Illinois Basin, USA.</title>
        <authorList>
            <person name="Dong Y."/>
            <person name="Chang J.Y."/>
            <person name="Sanford R."/>
            <person name="Fouke B.W."/>
        </authorList>
    </citation>
    <scope>NUCLEOTIDE SEQUENCE [LARGE SCALE GENOMIC DNA]</scope>
    <source>
        <strain evidence="4 5">Z9</strain>
    </source>
</reference>
<dbReference type="GO" id="GO:0016491">
    <property type="term" value="F:oxidoreductase activity"/>
    <property type="evidence" value="ECO:0007669"/>
    <property type="project" value="UniProtKB-KW"/>
</dbReference>
<keyword evidence="5" id="KW-1185">Reference proteome</keyword>
<evidence type="ECO:0000313" key="5">
    <source>
        <dbReference type="Proteomes" id="UP000070352"/>
    </source>
</evidence>
<dbReference type="InterPro" id="IPR050259">
    <property type="entry name" value="SDR"/>
</dbReference>
<comment type="caution">
    <text evidence="4">The sequence shown here is derived from an EMBL/GenBank/DDBJ whole genome shotgun (WGS) entry which is preliminary data.</text>
</comment>
<dbReference type="NCBIfam" id="NF047420">
    <property type="entry name" value="EF_P_mod_YmfI"/>
    <property type="match status" value="1"/>
</dbReference>
<dbReference type="GO" id="GO:0032787">
    <property type="term" value="P:monocarboxylic acid metabolic process"/>
    <property type="evidence" value="ECO:0007669"/>
    <property type="project" value="UniProtKB-ARBA"/>
</dbReference>